<accession>A0A2V1K5P8</accession>
<dbReference type="OrthoDB" id="3401376at2"/>
<dbReference type="AlphaFoldDB" id="A0A2V1K5P8"/>
<dbReference type="InterPro" id="IPR024479">
    <property type="entry name" value="DUF3866"/>
</dbReference>
<proteinExistence type="predicted"/>
<evidence type="ECO:0008006" key="3">
    <source>
        <dbReference type="Google" id="ProtNLM"/>
    </source>
</evidence>
<gene>
    <name evidence="1" type="ORF">DD236_05770</name>
</gene>
<dbReference type="Pfam" id="PF12982">
    <property type="entry name" value="DUF3866"/>
    <property type="match status" value="1"/>
</dbReference>
<organism evidence="1 2">
    <name type="scientific">Ancrocorticia populi</name>
    <dbReference type="NCBI Taxonomy" id="2175228"/>
    <lineage>
        <taxon>Bacteria</taxon>
        <taxon>Bacillati</taxon>
        <taxon>Actinomycetota</taxon>
        <taxon>Actinomycetes</taxon>
        <taxon>Actinomycetales</taxon>
        <taxon>Actinomycetaceae</taxon>
        <taxon>Ancrocorticia</taxon>
    </lineage>
</organism>
<dbReference type="Proteomes" id="UP000245283">
    <property type="component" value="Unassembled WGS sequence"/>
</dbReference>
<sequence length="367" mass="38762">MMWRKGTVLSLGKAWGEAMECRVKIDGETEAKALAYTSLVGRPEVGDTVLLSAAAAARKLGTGGYLMIVAIPERLPADPEPAPGHIVKARYTPLQYMTMGADEQESPWHDALRDADSLDGMPVIVADLHSAVPAVVAAIRARKPEAKIAYIMDDGGALPVWFSQICARLTELGHILGTITARQAFGGELETVNIHTALLAAHLVWDADVAVVSQGPGNLGTGTKWGFSGTAVGEAINAVNTLEGEAIALLRMSSADARDRHFGLSHHSVTSLSRVALSPALCAVPEFAEQDELSGLISEPVRGLLGSQLTRLFECERLTRCDISTAGLTRALQDSPVKLSTMGRGLEADPLAFLAAGVAGYAACELF</sequence>
<evidence type="ECO:0000313" key="2">
    <source>
        <dbReference type="Proteomes" id="UP000245283"/>
    </source>
</evidence>
<evidence type="ECO:0000313" key="1">
    <source>
        <dbReference type="EMBL" id="PWF26369.1"/>
    </source>
</evidence>
<comment type="caution">
    <text evidence="1">The sequence shown here is derived from an EMBL/GenBank/DDBJ whole genome shotgun (WGS) entry which is preliminary data.</text>
</comment>
<name>A0A2V1K5P8_9ACTO</name>
<dbReference type="RefSeq" id="WP_109093441.1">
    <property type="nucleotide sequence ID" value="NZ_JBQDCU010000024.1"/>
</dbReference>
<keyword evidence="2" id="KW-1185">Reference proteome</keyword>
<protein>
    <recommendedName>
        <fullName evidence="3">DUF3866 domain-containing protein</fullName>
    </recommendedName>
</protein>
<reference evidence="2" key="1">
    <citation type="submission" date="2018-05" db="EMBL/GenBank/DDBJ databases">
        <authorList>
            <person name="Li Y."/>
        </authorList>
    </citation>
    <scope>NUCLEOTIDE SEQUENCE [LARGE SCALE GENOMIC DNA]</scope>
    <source>
        <strain evidence="2">sk1b4</strain>
    </source>
</reference>
<dbReference type="EMBL" id="QETB01000003">
    <property type="protein sequence ID" value="PWF26369.1"/>
    <property type="molecule type" value="Genomic_DNA"/>
</dbReference>